<accession>A0A445C1B5</accession>
<organism evidence="3 4">
    <name type="scientific">Arachis hypogaea</name>
    <name type="common">Peanut</name>
    <dbReference type="NCBI Taxonomy" id="3818"/>
    <lineage>
        <taxon>Eukaryota</taxon>
        <taxon>Viridiplantae</taxon>
        <taxon>Streptophyta</taxon>
        <taxon>Embryophyta</taxon>
        <taxon>Tracheophyta</taxon>
        <taxon>Spermatophyta</taxon>
        <taxon>Magnoliopsida</taxon>
        <taxon>eudicotyledons</taxon>
        <taxon>Gunneridae</taxon>
        <taxon>Pentapetalae</taxon>
        <taxon>rosids</taxon>
        <taxon>fabids</taxon>
        <taxon>Fabales</taxon>
        <taxon>Fabaceae</taxon>
        <taxon>Papilionoideae</taxon>
        <taxon>50 kb inversion clade</taxon>
        <taxon>dalbergioids sensu lato</taxon>
        <taxon>Dalbergieae</taxon>
        <taxon>Pterocarpus clade</taxon>
        <taxon>Arachis</taxon>
    </lineage>
</organism>
<dbReference type="STRING" id="3818.A0A445C1B5"/>
<protein>
    <recommendedName>
        <fullName evidence="2">Disease resistance protein Roq1-like winged-helix domain-containing protein</fullName>
    </recommendedName>
</protein>
<feature type="domain" description="Disease resistance protein Roq1-like winged-helix" evidence="2">
    <location>
        <begin position="23"/>
        <end position="89"/>
    </location>
</feature>
<evidence type="ECO:0000313" key="3">
    <source>
        <dbReference type="EMBL" id="RYR44704.1"/>
    </source>
</evidence>
<keyword evidence="4" id="KW-1185">Reference proteome</keyword>
<reference evidence="3 4" key="1">
    <citation type="submission" date="2019-01" db="EMBL/GenBank/DDBJ databases">
        <title>Sequencing of cultivated peanut Arachis hypogaea provides insights into genome evolution and oil improvement.</title>
        <authorList>
            <person name="Chen X."/>
        </authorList>
    </citation>
    <scope>NUCLEOTIDE SEQUENCE [LARGE SCALE GENOMIC DNA]</scope>
    <source>
        <strain evidence="4">cv. Fuhuasheng</strain>
        <tissue evidence="3">Leaves</tissue>
    </source>
</reference>
<dbReference type="EMBL" id="SDMP01000008">
    <property type="protein sequence ID" value="RYR44704.1"/>
    <property type="molecule type" value="Genomic_DNA"/>
</dbReference>
<proteinExistence type="predicted"/>
<dbReference type="AlphaFoldDB" id="A0A445C1B5"/>
<dbReference type="InterPro" id="IPR058192">
    <property type="entry name" value="WHD_ROQ1-like"/>
</dbReference>
<dbReference type="PANTHER" id="PTHR11017">
    <property type="entry name" value="LEUCINE-RICH REPEAT-CONTAINING PROTEIN"/>
    <property type="match status" value="1"/>
</dbReference>
<dbReference type="GO" id="GO:0006952">
    <property type="term" value="P:defense response"/>
    <property type="evidence" value="ECO:0007669"/>
    <property type="project" value="InterPro"/>
</dbReference>
<dbReference type="Proteomes" id="UP000289738">
    <property type="component" value="Chromosome A08"/>
</dbReference>
<sequence>MVEEEDGDGGGGNFIHYGGLDSMDKDIFLDIAYFFKGWFQDTVIAMLKGRGYHLEIGIATLIVRSLLTINEEGRLKIHDLVEEMGKHIIIQEFPNDPSKHSMLQNYEDIDIVLTQKKINGKFFTGTEATQSIVLDDNTALKLLILDGVKVPIRSYIPPLLRVLRWIECPMETVSFMDQYYELVEINLRYYGKGCLRIGSDRIWPKIRFNPHNFHRIGSDMISALFSAGSDPIPIRKCADRIGYRIYPHN</sequence>
<dbReference type="PANTHER" id="PTHR11017:SF559">
    <property type="entry name" value="DISEASE RESISTANCE PROTEIN CHL1"/>
    <property type="match status" value="1"/>
</dbReference>
<dbReference type="Pfam" id="PF23282">
    <property type="entry name" value="WHD_ROQ1"/>
    <property type="match status" value="1"/>
</dbReference>
<evidence type="ECO:0000256" key="1">
    <source>
        <dbReference type="ARBA" id="ARBA00022737"/>
    </source>
</evidence>
<dbReference type="InterPro" id="IPR044974">
    <property type="entry name" value="Disease_R_plants"/>
</dbReference>
<gene>
    <name evidence="3" type="ORF">Ahy_A08g040994</name>
</gene>
<evidence type="ECO:0000313" key="4">
    <source>
        <dbReference type="Proteomes" id="UP000289738"/>
    </source>
</evidence>
<comment type="caution">
    <text evidence="3">The sequence shown here is derived from an EMBL/GenBank/DDBJ whole genome shotgun (WGS) entry which is preliminary data.</text>
</comment>
<evidence type="ECO:0000259" key="2">
    <source>
        <dbReference type="Pfam" id="PF23282"/>
    </source>
</evidence>
<keyword evidence="1" id="KW-0677">Repeat</keyword>
<name>A0A445C1B5_ARAHY</name>